<dbReference type="AlphaFoldDB" id="A0A917RGM6"/>
<protein>
    <submittedName>
        <fullName evidence="2">Uncharacterized protein</fullName>
    </submittedName>
</protein>
<dbReference type="EMBL" id="BMMH01000003">
    <property type="protein sequence ID" value="GGL05708.1"/>
    <property type="molecule type" value="Genomic_DNA"/>
</dbReference>
<sequence>MPGQRAGHAASGSWPDRINDPNEVFTDPARRSSCGPGATFLLLAELLLELPGPLGQVNEDAPWLGFR</sequence>
<feature type="region of interest" description="Disordered" evidence="1">
    <location>
        <begin position="1"/>
        <end position="31"/>
    </location>
</feature>
<dbReference type="Proteomes" id="UP000638263">
    <property type="component" value="Unassembled WGS sequence"/>
</dbReference>
<reference evidence="2" key="1">
    <citation type="journal article" date="2014" name="Int. J. Syst. Evol. Microbiol.">
        <title>Complete genome sequence of Corynebacterium casei LMG S-19264T (=DSM 44701T), isolated from a smear-ripened cheese.</title>
        <authorList>
            <consortium name="US DOE Joint Genome Institute (JGI-PGF)"/>
            <person name="Walter F."/>
            <person name="Albersmeier A."/>
            <person name="Kalinowski J."/>
            <person name="Ruckert C."/>
        </authorList>
    </citation>
    <scope>NUCLEOTIDE SEQUENCE</scope>
    <source>
        <strain evidence="2">CGMCC 4.3508</strain>
    </source>
</reference>
<evidence type="ECO:0000313" key="3">
    <source>
        <dbReference type="Proteomes" id="UP000638263"/>
    </source>
</evidence>
<name>A0A917RGM6_9NOCA</name>
<gene>
    <name evidence="2" type="ORF">GCM10011588_20210</name>
</gene>
<proteinExistence type="predicted"/>
<evidence type="ECO:0000256" key="1">
    <source>
        <dbReference type="SAM" id="MobiDB-lite"/>
    </source>
</evidence>
<evidence type="ECO:0000313" key="2">
    <source>
        <dbReference type="EMBL" id="GGL05708.1"/>
    </source>
</evidence>
<keyword evidence="3" id="KW-1185">Reference proteome</keyword>
<reference evidence="2" key="2">
    <citation type="submission" date="2020-09" db="EMBL/GenBank/DDBJ databases">
        <authorList>
            <person name="Sun Q."/>
            <person name="Zhou Y."/>
        </authorList>
    </citation>
    <scope>NUCLEOTIDE SEQUENCE</scope>
    <source>
        <strain evidence="2">CGMCC 4.3508</strain>
    </source>
</reference>
<accession>A0A917RGM6</accession>
<dbReference type="RefSeq" id="WP_156426282.1">
    <property type="nucleotide sequence ID" value="NZ_BMMH01000003.1"/>
</dbReference>
<comment type="caution">
    <text evidence="2">The sequence shown here is derived from an EMBL/GenBank/DDBJ whole genome shotgun (WGS) entry which is preliminary data.</text>
</comment>
<organism evidence="2 3">
    <name type="scientific">Nocardia jinanensis</name>
    <dbReference type="NCBI Taxonomy" id="382504"/>
    <lineage>
        <taxon>Bacteria</taxon>
        <taxon>Bacillati</taxon>
        <taxon>Actinomycetota</taxon>
        <taxon>Actinomycetes</taxon>
        <taxon>Mycobacteriales</taxon>
        <taxon>Nocardiaceae</taxon>
        <taxon>Nocardia</taxon>
    </lineage>
</organism>